<evidence type="ECO:0000256" key="1">
    <source>
        <dbReference type="SAM" id="MobiDB-lite"/>
    </source>
</evidence>
<protein>
    <submittedName>
        <fullName evidence="2">Uncharacterized protein</fullName>
    </submittedName>
</protein>
<dbReference type="Proteomes" id="UP001188597">
    <property type="component" value="Unassembled WGS sequence"/>
</dbReference>
<evidence type="ECO:0000313" key="2">
    <source>
        <dbReference type="EMBL" id="KAK3005601.1"/>
    </source>
</evidence>
<feature type="region of interest" description="Disordered" evidence="1">
    <location>
        <begin position="96"/>
        <end position="168"/>
    </location>
</feature>
<reference evidence="2" key="1">
    <citation type="submission" date="2022-12" db="EMBL/GenBank/DDBJ databases">
        <title>Draft genome assemblies for two species of Escallonia (Escalloniales).</title>
        <authorList>
            <person name="Chanderbali A."/>
            <person name="Dervinis C."/>
            <person name="Anghel I."/>
            <person name="Soltis D."/>
            <person name="Soltis P."/>
            <person name="Zapata F."/>
        </authorList>
    </citation>
    <scope>NUCLEOTIDE SEQUENCE</scope>
    <source>
        <strain evidence="2">UCBG64.0493</strain>
        <tissue evidence="2">Leaf</tissue>
    </source>
</reference>
<organism evidence="2 3">
    <name type="scientific">Escallonia herrerae</name>
    <dbReference type="NCBI Taxonomy" id="1293975"/>
    <lineage>
        <taxon>Eukaryota</taxon>
        <taxon>Viridiplantae</taxon>
        <taxon>Streptophyta</taxon>
        <taxon>Embryophyta</taxon>
        <taxon>Tracheophyta</taxon>
        <taxon>Spermatophyta</taxon>
        <taxon>Magnoliopsida</taxon>
        <taxon>eudicotyledons</taxon>
        <taxon>Gunneridae</taxon>
        <taxon>Pentapetalae</taxon>
        <taxon>asterids</taxon>
        <taxon>campanulids</taxon>
        <taxon>Escalloniales</taxon>
        <taxon>Escalloniaceae</taxon>
        <taxon>Escallonia</taxon>
    </lineage>
</organism>
<accession>A0AA88VBD1</accession>
<proteinExistence type="predicted"/>
<evidence type="ECO:0000313" key="3">
    <source>
        <dbReference type="Proteomes" id="UP001188597"/>
    </source>
</evidence>
<dbReference type="PANTHER" id="PTHR28026:SF9">
    <property type="entry name" value="2-HYDROXY-PALMITIC ACID DIOXYGENASE MPO1"/>
    <property type="match status" value="1"/>
</dbReference>
<dbReference type="GO" id="GO:0046521">
    <property type="term" value="P:sphingoid catabolic process"/>
    <property type="evidence" value="ECO:0007669"/>
    <property type="project" value="TreeGrafter"/>
</dbReference>
<sequence>MTLGGLSADLEQVVDPPLSIDPTLWTNAAGPGPLFSTTNFNINKILLGLSAVGRHLLLSPKPLLNPITELASPGPPPNISSTPWQESTDIMFPQAPTGTNDNPWLSGTQFLAPDYESDDDNIMEGHAGSPANSHQMKRSYENDVLSGDSPKEKKHRASTLAPPSPSPGSAFDPLPILLGIGQFYCKTFGFLFSLEDITMATSKTIPESGLVHPSGGTVYATPYVAPAHGSVGLGERPEKFNGKDFKRWQHKMLFYLTTLNFTRFLQEDAPDLGENPDLQTVAAKRVQKQAPALSDSLNLTIFVEPFLVLLEALQMFCGYEPYPGFHASVRAKMVAETKGWQDKEHKKVKFKIQSKALPKSEPTLRLGRVPKLMCNTGLSLDNPLLNSHFTGCIHQA</sequence>
<comment type="caution">
    <text evidence="2">The sequence shown here is derived from an EMBL/GenBank/DDBJ whole genome shotgun (WGS) entry which is preliminary data.</text>
</comment>
<dbReference type="InterPro" id="IPR009305">
    <property type="entry name" value="Mpo1-like"/>
</dbReference>
<keyword evidence="3" id="KW-1185">Reference proteome</keyword>
<feature type="compositionally biased region" description="Polar residues" evidence="1">
    <location>
        <begin position="96"/>
        <end position="109"/>
    </location>
</feature>
<name>A0AA88VBD1_9ASTE</name>
<dbReference type="GO" id="GO:0005783">
    <property type="term" value="C:endoplasmic reticulum"/>
    <property type="evidence" value="ECO:0007669"/>
    <property type="project" value="TreeGrafter"/>
</dbReference>
<dbReference type="PANTHER" id="PTHR28026">
    <property type="entry name" value="DUF962 DOMAIN PROTEIN (AFU_ORTHOLOGUE AFUA_8G05310)"/>
    <property type="match status" value="1"/>
</dbReference>
<dbReference type="GO" id="GO:0016020">
    <property type="term" value="C:membrane"/>
    <property type="evidence" value="ECO:0007669"/>
    <property type="project" value="GOC"/>
</dbReference>
<dbReference type="AlphaFoldDB" id="A0AA88VBD1"/>
<dbReference type="EMBL" id="JAVXUP010002108">
    <property type="protein sequence ID" value="KAK3005601.1"/>
    <property type="molecule type" value="Genomic_DNA"/>
</dbReference>
<gene>
    <name evidence="2" type="ORF">RJ639_016964</name>
</gene>